<evidence type="ECO:0000313" key="4">
    <source>
        <dbReference type="Proteomes" id="UP000030746"/>
    </source>
</evidence>
<evidence type="ECO:0008006" key="5">
    <source>
        <dbReference type="Google" id="ProtNLM"/>
    </source>
</evidence>
<dbReference type="Pfam" id="PF01839">
    <property type="entry name" value="FG-GAP"/>
    <property type="match status" value="1"/>
</dbReference>
<dbReference type="KEGG" id="lgi:LOTGIDRAFT_171192"/>
<dbReference type="OMA" id="WNYTENI"/>
<organism evidence="3 4">
    <name type="scientific">Lottia gigantea</name>
    <name type="common">Giant owl limpet</name>
    <dbReference type="NCBI Taxonomy" id="225164"/>
    <lineage>
        <taxon>Eukaryota</taxon>
        <taxon>Metazoa</taxon>
        <taxon>Spiralia</taxon>
        <taxon>Lophotrochozoa</taxon>
        <taxon>Mollusca</taxon>
        <taxon>Gastropoda</taxon>
        <taxon>Patellogastropoda</taxon>
        <taxon>Lottioidea</taxon>
        <taxon>Lottiidae</taxon>
        <taxon>Lottia</taxon>
    </lineage>
</organism>
<reference evidence="3 4" key="1">
    <citation type="journal article" date="2013" name="Nature">
        <title>Insights into bilaterian evolution from three spiralian genomes.</title>
        <authorList>
            <person name="Simakov O."/>
            <person name="Marletaz F."/>
            <person name="Cho S.J."/>
            <person name="Edsinger-Gonzales E."/>
            <person name="Havlak P."/>
            <person name="Hellsten U."/>
            <person name="Kuo D.H."/>
            <person name="Larsson T."/>
            <person name="Lv J."/>
            <person name="Arendt D."/>
            <person name="Savage R."/>
            <person name="Osoegawa K."/>
            <person name="de Jong P."/>
            <person name="Grimwood J."/>
            <person name="Chapman J.A."/>
            <person name="Shapiro H."/>
            <person name="Aerts A."/>
            <person name="Otillar R.P."/>
            <person name="Terry A.Y."/>
            <person name="Boore J.L."/>
            <person name="Grigoriev I.V."/>
            <person name="Lindberg D.R."/>
            <person name="Seaver E.C."/>
            <person name="Weisblat D.A."/>
            <person name="Putnam N.H."/>
            <person name="Rokhsar D.S."/>
        </authorList>
    </citation>
    <scope>NUCLEOTIDE SEQUENCE [LARGE SCALE GENOMIC DNA]</scope>
</reference>
<evidence type="ECO:0000313" key="3">
    <source>
        <dbReference type="EMBL" id="ESP03661.1"/>
    </source>
</evidence>
<gene>
    <name evidence="3" type="ORF">LOTGIDRAFT_171192</name>
</gene>
<dbReference type="CTD" id="20241677"/>
<dbReference type="InterPro" id="IPR028994">
    <property type="entry name" value="Integrin_alpha_N"/>
</dbReference>
<dbReference type="EMBL" id="KB199929">
    <property type="protein sequence ID" value="ESP03661.1"/>
    <property type="molecule type" value="Genomic_DNA"/>
</dbReference>
<dbReference type="PANTHER" id="PTHR35836:SF1">
    <property type="entry name" value="VCBS REPEAT-CONTAINING PROTEIN"/>
    <property type="match status" value="1"/>
</dbReference>
<sequence length="416" mass="45583">MKTFYILFLGYLFVTQCNSALPKLLGSFAIQHPGFTAVFVNTTRSSVSYNLLLSSFNGIPFSQDGVYMVRDIGTHLSKISSIQPELLTTKVTWPNEVAQVPDSVFGKQMISIADGFLVPFKTKGAVKLMDVSSSPAKGPYVISDNGGDEWFYHKVQWVDMDKDGDLDILTCRAKKPIIGKSEGQLLWLENPADHSIQNVWKTHVLAIGPDVFFNYVELDNTDFIFTSGYFSKVLSVYYLSSGNKWTDSSLVQSRAIDSTIGEVFGVTAVDINQDGRPELLVTSNNEKGTSGTVHIYNVPSDVRNGNYARYTLSSYFTPRKQGQGKGAPGAAAAVPSSNKNKSLDILLSGDDDGRAYLLSSTSTDPNNWSYNTTVFADLGSGTVGQLAFHDVDGDGDYEIFVPAYSAGKMNVYTWHN</sequence>
<feature type="signal peptide" evidence="2">
    <location>
        <begin position="1"/>
        <end position="19"/>
    </location>
</feature>
<evidence type="ECO:0000256" key="2">
    <source>
        <dbReference type="SAM" id="SignalP"/>
    </source>
</evidence>
<evidence type="ECO:0000256" key="1">
    <source>
        <dbReference type="ARBA" id="ARBA00022729"/>
    </source>
</evidence>
<accession>V4B7R7</accession>
<feature type="chain" id="PRO_5004717560" description="VCBS repeat-containing protein" evidence="2">
    <location>
        <begin position="20"/>
        <end position="416"/>
    </location>
</feature>
<dbReference type="HOGENOM" id="CLU_051917_0_0_1"/>
<dbReference type="AlphaFoldDB" id="V4B7R7"/>
<proteinExistence type="predicted"/>
<dbReference type="Gene3D" id="2.130.10.130">
    <property type="entry name" value="Integrin alpha, N-terminal"/>
    <property type="match status" value="1"/>
</dbReference>
<dbReference type="OrthoDB" id="10022113at2759"/>
<protein>
    <recommendedName>
        <fullName evidence="5">VCBS repeat-containing protein</fullName>
    </recommendedName>
</protein>
<dbReference type="RefSeq" id="XP_009045635.1">
    <property type="nucleotide sequence ID" value="XM_009047387.1"/>
</dbReference>
<dbReference type="PANTHER" id="PTHR35836">
    <property type="entry name" value="VCBS REPEAT-CONTAINING PROTEIN"/>
    <property type="match status" value="1"/>
</dbReference>
<dbReference type="GeneID" id="20241677"/>
<dbReference type="InterPro" id="IPR013517">
    <property type="entry name" value="FG-GAP"/>
</dbReference>
<dbReference type="Proteomes" id="UP000030746">
    <property type="component" value="Unassembled WGS sequence"/>
</dbReference>
<dbReference type="SUPFAM" id="SSF69318">
    <property type="entry name" value="Integrin alpha N-terminal domain"/>
    <property type="match status" value="1"/>
</dbReference>
<keyword evidence="4" id="KW-1185">Reference proteome</keyword>
<name>V4B7R7_LOTGI</name>
<keyword evidence="1 2" id="KW-0732">Signal</keyword>